<protein>
    <submittedName>
        <fullName evidence="1">Uracil DNA glycosylase</fullName>
    </submittedName>
</protein>
<comment type="caution">
    <text evidence="1">The sequence shown here is derived from an EMBL/GenBank/DDBJ whole genome shotgun (WGS) entry which is preliminary data.</text>
</comment>
<dbReference type="Proteomes" id="UP000054877">
    <property type="component" value="Unassembled WGS sequence"/>
</dbReference>
<dbReference type="OrthoDB" id="5650401at2"/>
<dbReference type="RefSeq" id="WP_058482871.1">
    <property type="nucleotide sequence ID" value="NZ_CAAAII010000003.1"/>
</dbReference>
<evidence type="ECO:0000313" key="2">
    <source>
        <dbReference type="Proteomes" id="UP000054877"/>
    </source>
</evidence>
<dbReference type="STRING" id="452.Lspi_0935"/>
<gene>
    <name evidence="1" type="primary">ung</name>
    <name evidence="1" type="ORF">Lspi_0935</name>
</gene>
<organism evidence="1 2">
    <name type="scientific">Legionella spiritensis</name>
    <dbReference type="NCBI Taxonomy" id="452"/>
    <lineage>
        <taxon>Bacteria</taxon>
        <taxon>Pseudomonadati</taxon>
        <taxon>Pseudomonadota</taxon>
        <taxon>Gammaproteobacteria</taxon>
        <taxon>Legionellales</taxon>
        <taxon>Legionellaceae</taxon>
        <taxon>Legionella</taxon>
    </lineage>
</organism>
<dbReference type="PATRIC" id="fig|452.5.peg.1024"/>
<dbReference type="SUPFAM" id="SSF52141">
    <property type="entry name" value="Uracil-DNA glycosylase-like"/>
    <property type="match status" value="1"/>
</dbReference>
<accession>A0A0W0Z6K0</accession>
<dbReference type="AlphaFoldDB" id="A0A0W0Z6K0"/>
<dbReference type="Gene3D" id="3.40.470.10">
    <property type="entry name" value="Uracil-DNA glycosylase-like domain"/>
    <property type="match status" value="1"/>
</dbReference>
<sequence length="247" mass="28546">MQARRIKGLLVQELLEKTHPQWHDVLEKALNSMDEQYVIQLKGDRNWLPGWELMLAAFSQPLLHTRYLLLGESPYPRRQSANGYAFWDNAVASLWSDKGLSKEVNRATSLRNMMKMLLVARGDLGEDHSQAAIARLDKSHYWRTASELFHGMIRKGFILLNASLVYSDNRVPYHARQWQPFISSLFNQLALRDHKVTLLLFGKIAARVQNSNRFPCLIAEHPYNLSFISNKDVLAFFKPLDLLSCHE</sequence>
<reference evidence="1 2" key="1">
    <citation type="submission" date="2015-11" db="EMBL/GenBank/DDBJ databases">
        <title>Genomic analysis of 38 Legionella species identifies large and diverse effector repertoires.</title>
        <authorList>
            <person name="Burstein D."/>
            <person name="Amaro F."/>
            <person name="Zusman T."/>
            <person name="Lifshitz Z."/>
            <person name="Cohen O."/>
            <person name="Gilbert J.A."/>
            <person name="Pupko T."/>
            <person name="Shuman H.A."/>
            <person name="Segal G."/>
        </authorList>
    </citation>
    <scope>NUCLEOTIDE SEQUENCE [LARGE SCALE GENOMIC DNA]</scope>
    <source>
        <strain evidence="1 2">Mt.St.Helens-9</strain>
    </source>
</reference>
<proteinExistence type="predicted"/>
<dbReference type="InterPro" id="IPR036895">
    <property type="entry name" value="Uracil-DNA_glycosylase-like_sf"/>
</dbReference>
<name>A0A0W0Z6K0_LEGSP</name>
<dbReference type="EMBL" id="LNYX01000012">
    <property type="protein sequence ID" value="KTD64768.1"/>
    <property type="molecule type" value="Genomic_DNA"/>
</dbReference>
<evidence type="ECO:0000313" key="1">
    <source>
        <dbReference type="EMBL" id="KTD64768.1"/>
    </source>
</evidence>
<keyword evidence="2" id="KW-1185">Reference proteome</keyword>